<evidence type="ECO:0000313" key="1">
    <source>
        <dbReference type="EMBL" id="CAD8142528.1"/>
    </source>
</evidence>
<gene>
    <name evidence="1" type="ORF">PPENT_87.1.T0110207</name>
</gene>
<dbReference type="EMBL" id="CAJJDO010000011">
    <property type="protein sequence ID" value="CAD8142528.1"/>
    <property type="molecule type" value="Genomic_DNA"/>
</dbReference>
<keyword evidence="2" id="KW-1185">Reference proteome</keyword>
<dbReference type="AlphaFoldDB" id="A0A8S1SRK2"/>
<proteinExistence type="predicted"/>
<dbReference type="Proteomes" id="UP000689195">
    <property type="component" value="Unassembled WGS sequence"/>
</dbReference>
<evidence type="ECO:0000313" key="2">
    <source>
        <dbReference type="Proteomes" id="UP000689195"/>
    </source>
</evidence>
<organism evidence="1 2">
    <name type="scientific">Paramecium pentaurelia</name>
    <dbReference type="NCBI Taxonomy" id="43138"/>
    <lineage>
        <taxon>Eukaryota</taxon>
        <taxon>Sar</taxon>
        <taxon>Alveolata</taxon>
        <taxon>Ciliophora</taxon>
        <taxon>Intramacronucleata</taxon>
        <taxon>Oligohymenophorea</taxon>
        <taxon>Peniculida</taxon>
        <taxon>Parameciidae</taxon>
        <taxon>Paramecium</taxon>
    </lineage>
</organism>
<comment type="caution">
    <text evidence="1">The sequence shown here is derived from an EMBL/GenBank/DDBJ whole genome shotgun (WGS) entry which is preliminary data.</text>
</comment>
<name>A0A8S1SRK2_9CILI</name>
<accession>A0A8S1SRK2</accession>
<protein>
    <submittedName>
        <fullName evidence="1">Uncharacterized protein</fullName>
    </submittedName>
</protein>
<reference evidence="1" key="1">
    <citation type="submission" date="2021-01" db="EMBL/GenBank/DDBJ databases">
        <authorList>
            <consortium name="Genoscope - CEA"/>
            <person name="William W."/>
        </authorList>
    </citation>
    <scope>NUCLEOTIDE SEQUENCE</scope>
</reference>
<sequence length="207" mass="25176">MIFKTYMKKKKMVEQLLKQQKIDEENRRLMWYKWLEKQLDEIDKIKKNQPQTLIFTFEKRVEINLNEGEYAENCIVCKNTCHYPCYKNGKIFCSVMNDGQCTICQGTCNWKDHKSESFRYETQYQTDEIRPDVDDFEKKKNISLQYHKLESKKLIHELMILGKRLNRIPQTMTEFEYIEKMINNEFSIEKEGKKQALQDIKEQWNEI</sequence>
<dbReference type="OrthoDB" id="313398at2759"/>